<dbReference type="Gene3D" id="3.10.10.10">
    <property type="entry name" value="HIV Type 1 Reverse Transcriptase, subunit A, domain 1"/>
    <property type="match status" value="1"/>
</dbReference>
<organism evidence="2 3">
    <name type="scientific">Cajanus cajan</name>
    <name type="common">Pigeon pea</name>
    <name type="synonym">Cajanus indicus</name>
    <dbReference type="NCBI Taxonomy" id="3821"/>
    <lineage>
        <taxon>Eukaryota</taxon>
        <taxon>Viridiplantae</taxon>
        <taxon>Streptophyta</taxon>
        <taxon>Embryophyta</taxon>
        <taxon>Tracheophyta</taxon>
        <taxon>Spermatophyta</taxon>
        <taxon>Magnoliopsida</taxon>
        <taxon>eudicotyledons</taxon>
        <taxon>Gunneridae</taxon>
        <taxon>Pentapetalae</taxon>
        <taxon>rosids</taxon>
        <taxon>fabids</taxon>
        <taxon>Fabales</taxon>
        <taxon>Fabaceae</taxon>
        <taxon>Papilionoideae</taxon>
        <taxon>50 kb inversion clade</taxon>
        <taxon>NPAAA clade</taxon>
        <taxon>indigoferoid/millettioid clade</taxon>
        <taxon>Phaseoleae</taxon>
        <taxon>Cajanus</taxon>
    </lineage>
</organism>
<dbReference type="Gramene" id="C.cajan_42949.t">
    <property type="protein sequence ID" value="C.cajan_42949.t"/>
    <property type="gene ID" value="C.cajan_42949"/>
</dbReference>
<dbReference type="Proteomes" id="UP000075243">
    <property type="component" value="Unassembled WGS sequence"/>
</dbReference>
<reference evidence="2" key="1">
    <citation type="journal article" date="2012" name="Nat. Biotechnol.">
        <title>Draft genome sequence of pigeonpea (Cajanus cajan), an orphan legume crop of resource-poor farmers.</title>
        <authorList>
            <person name="Varshney R.K."/>
            <person name="Chen W."/>
            <person name="Li Y."/>
            <person name="Bharti A.K."/>
            <person name="Saxena R.K."/>
            <person name="Schlueter J.A."/>
            <person name="Donoghue M.T."/>
            <person name="Azam S."/>
            <person name="Fan G."/>
            <person name="Whaley A.M."/>
            <person name="Farmer A.D."/>
            <person name="Sheridan J."/>
            <person name="Iwata A."/>
            <person name="Tuteja R."/>
            <person name="Penmetsa R.V."/>
            <person name="Wu W."/>
            <person name="Upadhyaya H.D."/>
            <person name="Yang S.P."/>
            <person name="Shah T."/>
            <person name="Saxena K.B."/>
            <person name="Michael T."/>
            <person name="McCombie W.R."/>
            <person name="Yang B."/>
            <person name="Zhang G."/>
            <person name="Yang H."/>
            <person name="Wang J."/>
            <person name="Spillane C."/>
            <person name="Cook D.R."/>
            <person name="May G.D."/>
            <person name="Xu X."/>
            <person name="Jackson S.A."/>
        </authorList>
    </citation>
    <scope>NUCLEOTIDE SEQUENCE [LARGE SCALE GENOMIC DNA]</scope>
</reference>
<dbReference type="InterPro" id="IPR043502">
    <property type="entry name" value="DNA/RNA_pol_sf"/>
</dbReference>
<dbReference type="Pfam" id="PF08284">
    <property type="entry name" value="RVP_2"/>
    <property type="match status" value="1"/>
</dbReference>
<dbReference type="CDD" id="cd00303">
    <property type="entry name" value="retropepsin_like"/>
    <property type="match status" value="1"/>
</dbReference>
<sequence>MKEWLYKCDQFFMLDGTPAESKVRLASIHLDGIALQWHLNYMRNKFDIYPPWQQYVTDVTMRFGEIYDDPLSSLIQVKQSGTIQDYVDEFELALTQVSLLPEHSLSIFLTSLEYSTQMHVRMFNPNSIAHAANLAKLYEASRVSVSKVNNRTDYSIVRPANLNPKPLLTNTYATPNQNQKPVFNKIPRTFSAAEMAERRAKGLCMFCDELFTPGHQLKHKRSQLLVMELDEEDQDVDNATEKEEDVGIISSEGIATETPQLSLNAMTGIPGYQTMRVTGRHDKKFHSKNIKAHNSKNTHNFLDLEVAKRLGCKLEKITPMTVTAGEGTRLEAPYLCKGFNWQLQQISFTADVIVLPLGCCDLILGIPWLKSLGPILWDFTKLQMEFLIKGRKVLLRGAKPSKVKLINNKSLSQAIQHGAQMCFLYMEPPNQHLEMPSCQLHTSVESLQQDIVDNIVEEMLQQGLIQHSNNPFASPVVLVRKKNGIPLAVLEGC</sequence>
<dbReference type="AlphaFoldDB" id="A0A151QRJ7"/>
<accession>A0A151QRJ7</accession>
<dbReference type="PANTHER" id="PTHR15503:SF22">
    <property type="entry name" value="TRANSPOSON TY3-I GAG POLYPROTEIN"/>
    <property type="match status" value="1"/>
</dbReference>
<protein>
    <recommendedName>
        <fullName evidence="1">Retrotransposon gag domain-containing protein</fullName>
    </recommendedName>
</protein>
<proteinExistence type="predicted"/>
<gene>
    <name evidence="2" type="ORF">KK1_046280</name>
</gene>
<dbReference type="Pfam" id="PF03732">
    <property type="entry name" value="Retrotrans_gag"/>
    <property type="match status" value="1"/>
</dbReference>
<feature type="domain" description="Retrotransposon gag" evidence="1">
    <location>
        <begin position="24"/>
        <end position="104"/>
    </location>
</feature>
<evidence type="ECO:0000313" key="2">
    <source>
        <dbReference type="EMBL" id="KYP32928.1"/>
    </source>
</evidence>
<dbReference type="InterPro" id="IPR021109">
    <property type="entry name" value="Peptidase_aspartic_dom_sf"/>
</dbReference>
<dbReference type="Gene3D" id="2.40.70.10">
    <property type="entry name" value="Acid Proteases"/>
    <property type="match status" value="1"/>
</dbReference>
<dbReference type="SUPFAM" id="SSF56672">
    <property type="entry name" value="DNA/RNA polymerases"/>
    <property type="match status" value="1"/>
</dbReference>
<evidence type="ECO:0000313" key="3">
    <source>
        <dbReference type="Proteomes" id="UP000075243"/>
    </source>
</evidence>
<dbReference type="OMA" id="EHNENEM"/>
<dbReference type="EMBL" id="KQ485064">
    <property type="protein sequence ID" value="KYP32928.1"/>
    <property type="molecule type" value="Genomic_DNA"/>
</dbReference>
<keyword evidence="3" id="KW-1185">Reference proteome</keyword>
<dbReference type="PANTHER" id="PTHR15503">
    <property type="entry name" value="LDOC1 RELATED"/>
    <property type="match status" value="1"/>
</dbReference>
<dbReference type="InterPro" id="IPR032567">
    <property type="entry name" value="RTL1-rel"/>
</dbReference>
<dbReference type="InterPro" id="IPR005162">
    <property type="entry name" value="Retrotrans_gag_dom"/>
</dbReference>
<name>A0A151QRJ7_CAJCA</name>
<evidence type="ECO:0000259" key="1">
    <source>
        <dbReference type="Pfam" id="PF03732"/>
    </source>
</evidence>